<dbReference type="EMBL" id="AZFY01000106">
    <property type="protein sequence ID" value="KRM05835.1"/>
    <property type="molecule type" value="Genomic_DNA"/>
</dbReference>
<protein>
    <submittedName>
        <fullName evidence="2">Uncharacterized protein</fullName>
    </submittedName>
</protein>
<reference evidence="3 5" key="2">
    <citation type="journal article" date="2015" name="Genome Announc.">
        <title>Expanding the biotechnology potential of lactobacilli through comparative genomics of 213 strains and associated genera.</title>
        <authorList>
            <person name="Sun Z."/>
            <person name="Harris H.M."/>
            <person name="McCann A."/>
            <person name="Guo C."/>
            <person name="Argimon S."/>
            <person name="Zhang W."/>
            <person name="Yang X."/>
            <person name="Jeffery I.B."/>
            <person name="Cooney J.C."/>
            <person name="Kagawa T.F."/>
            <person name="Liu W."/>
            <person name="Song Y."/>
            <person name="Salvetti E."/>
            <person name="Wrobel A."/>
            <person name="Rasinkangas P."/>
            <person name="Parkhill J."/>
            <person name="Rea M.C."/>
            <person name="O'Sullivan O."/>
            <person name="Ritari J."/>
            <person name="Douillard F.P."/>
            <person name="Paul Ross R."/>
            <person name="Yang R."/>
            <person name="Briner A.E."/>
            <person name="Felis G.E."/>
            <person name="de Vos W.M."/>
            <person name="Barrangou R."/>
            <person name="Klaenhammer T.R."/>
            <person name="Caufield P.W."/>
            <person name="Cui Y."/>
            <person name="Zhang H."/>
            <person name="O'Toole P.W."/>
        </authorList>
    </citation>
    <scope>NUCLEOTIDE SEQUENCE [LARGE SCALE GENOMIC DNA]</scope>
    <source>
        <strain evidence="3 5">DSM 18382</strain>
    </source>
</reference>
<organism evidence="2 4">
    <name type="scientific">Lentilactobacillus farraginis DSM 18382 = JCM 14108</name>
    <dbReference type="NCBI Taxonomy" id="1423743"/>
    <lineage>
        <taxon>Bacteria</taxon>
        <taxon>Bacillati</taxon>
        <taxon>Bacillota</taxon>
        <taxon>Bacilli</taxon>
        <taxon>Lactobacillales</taxon>
        <taxon>Lactobacillaceae</taxon>
        <taxon>Lentilactobacillus</taxon>
    </lineage>
</organism>
<keyword evidence="1" id="KW-0472">Membrane</keyword>
<dbReference type="AlphaFoldDB" id="X0PLG8"/>
<keyword evidence="5" id="KW-1185">Reference proteome</keyword>
<evidence type="ECO:0000313" key="5">
    <source>
        <dbReference type="Proteomes" id="UP000051966"/>
    </source>
</evidence>
<proteinExistence type="predicted"/>
<evidence type="ECO:0000313" key="2">
    <source>
        <dbReference type="EMBL" id="GAF37586.1"/>
    </source>
</evidence>
<comment type="caution">
    <text evidence="2">The sequence shown here is derived from an EMBL/GenBank/DDBJ whole genome shotgun (WGS) entry which is preliminary data.</text>
</comment>
<evidence type="ECO:0000256" key="1">
    <source>
        <dbReference type="SAM" id="Phobius"/>
    </source>
</evidence>
<feature type="transmembrane region" description="Helical" evidence="1">
    <location>
        <begin position="34"/>
        <end position="54"/>
    </location>
</feature>
<sequence>MDIRKNNFESQLTLPLLVSRKDAWRLFFNNNKPAGRIANILIYVIFPLGLLALLS</sequence>
<gene>
    <name evidence="3" type="ORF">FD41_GL000680</name>
    <name evidence="2" type="ORF">JCM14108_2639</name>
</gene>
<dbReference type="Proteomes" id="UP000019488">
    <property type="component" value="Unassembled WGS sequence"/>
</dbReference>
<keyword evidence="1" id="KW-1133">Transmembrane helix</keyword>
<name>X0PLG8_9LACO</name>
<accession>X0PLG8</accession>
<dbReference type="PATRIC" id="fig|1423743.5.peg.694"/>
<dbReference type="RefSeq" id="WP_156654957.1">
    <property type="nucleotide sequence ID" value="NZ_AZFY01000106.1"/>
</dbReference>
<dbReference type="Proteomes" id="UP000051966">
    <property type="component" value="Unassembled WGS sequence"/>
</dbReference>
<evidence type="ECO:0000313" key="3">
    <source>
        <dbReference type="EMBL" id="KRM05835.1"/>
    </source>
</evidence>
<dbReference type="EMBL" id="BAKI01000038">
    <property type="protein sequence ID" value="GAF37586.1"/>
    <property type="molecule type" value="Genomic_DNA"/>
</dbReference>
<keyword evidence="1" id="KW-0812">Transmembrane</keyword>
<reference evidence="2" key="1">
    <citation type="journal article" date="2014" name="Genome Announc.">
        <title>Draft Genome Sequences of Two Lactobacillus Strains, L. farraginis JCM 14108T and L. composti JCM 14202T, Isolated from Compost of Distilled Shochu Residue.</title>
        <authorList>
            <person name="Yuki M."/>
            <person name="Oshima K."/>
            <person name="Suda W."/>
            <person name="Kitahara M."/>
            <person name="Kitamura K."/>
            <person name="Iida T."/>
            <person name="Hattori M."/>
            <person name="Ohkuma M."/>
        </authorList>
    </citation>
    <scope>NUCLEOTIDE SEQUENCE [LARGE SCALE GENOMIC DNA]</scope>
    <source>
        <strain evidence="2">JCM 14108</strain>
    </source>
</reference>
<dbReference type="OrthoDB" id="9958783at2"/>
<evidence type="ECO:0000313" key="4">
    <source>
        <dbReference type="Proteomes" id="UP000019488"/>
    </source>
</evidence>